<gene>
    <name evidence="1" type="ORF">GRJ2_002356800</name>
</gene>
<evidence type="ECO:0000313" key="1">
    <source>
        <dbReference type="EMBL" id="GAB0198914.1"/>
    </source>
</evidence>
<reference evidence="1 2" key="1">
    <citation type="submission" date="2024-06" db="EMBL/GenBank/DDBJ databases">
        <title>The draft genome of Grus japonensis, version 3.</title>
        <authorList>
            <person name="Nabeshima K."/>
            <person name="Suzuki S."/>
            <person name="Onuma M."/>
        </authorList>
    </citation>
    <scope>NUCLEOTIDE SEQUENCE [LARGE SCALE GENOMIC DNA]</scope>
    <source>
        <strain evidence="1 2">451A</strain>
    </source>
</reference>
<keyword evidence="2" id="KW-1185">Reference proteome</keyword>
<dbReference type="AlphaFoldDB" id="A0ABC9XMI9"/>
<dbReference type="Proteomes" id="UP001623348">
    <property type="component" value="Unassembled WGS sequence"/>
</dbReference>
<dbReference type="InterPro" id="IPR036397">
    <property type="entry name" value="RNaseH_sf"/>
</dbReference>
<dbReference type="EMBL" id="BAAFJT010000021">
    <property type="protein sequence ID" value="GAB0198914.1"/>
    <property type="molecule type" value="Genomic_DNA"/>
</dbReference>
<evidence type="ECO:0000313" key="2">
    <source>
        <dbReference type="Proteomes" id="UP001623348"/>
    </source>
</evidence>
<dbReference type="Gene3D" id="3.30.420.10">
    <property type="entry name" value="Ribonuclease H-like superfamily/Ribonuclease H"/>
    <property type="match status" value="1"/>
</dbReference>
<name>A0ABC9XMI9_GRUJA</name>
<accession>A0ABC9XMI9</accession>
<organism evidence="1 2">
    <name type="scientific">Grus japonensis</name>
    <name type="common">Japanese crane</name>
    <name type="synonym">Red-crowned crane</name>
    <dbReference type="NCBI Taxonomy" id="30415"/>
    <lineage>
        <taxon>Eukaryota</taxon>
        <taxon>Metazoa</taxon>
        <taxon>Chordata</taxon>
        <taxon>Craniata</taxon>
        <taxon>Vertebrata</taxon>
        <taxon>Euteleostomi</taxon>
        <taxon>Archelosauria</taxon>
        <taxon>Archosauria</taxon>
        <taxon>Dinosauria</taxon>
        <taxon>Saurischia</taxon>
        <taxon>Theropoda</taxon>
        <taxon>Coelurosauria</taxon>
        <taxon>Aves</taxon>
        <taxon>Neognathae</taxon>
        <taxon>Neoaves</taxon>
        <taxon>Gruiformes</taxon>
        <taxon>Gruidae</taxon>
        <taxon>Grus</taxon>
    </lineage>
</organism>
<proteinExistence type="predicted"/>
<protein>
    <submittedName>
        <fullName evidence="1">Protein NYNRIN-like</fullName>
    </submittedName>
</protein>
<sequence>MLAVECTHMDPTGPLGICLYHYPTKVREDLEEDELDDGEKLFVDGSSRVVEGQRKSGYAIVDGCTFQIKESGPLSKAWSAQACPLHFTGIPDFTEEGTLVFFSSFPVSYAHSSRKDRR</sequence>
<comment type="caution">
    <text evidence="1">The sequence shown here is derived from an EMBL/GenBank/DDBJ whole genome shotgun (WGS) entry which is preliminary data.</text>
</comment>